<dbReference type="PRINTS" id="PR00081">
    <property type="entry name" value="GDHRDH"/>
</dbReference>
<dbReference type="InterPro" id="IPR036291">
    <property type="entry name" value="NAD(P)-bd_dom_sf"/>
</dbReference>
<dbReference type="NCBIfam" id="NF005559">
    <property type="entry name" value="PRK07231.1"/>
    <property type="match status" value="1"/>
</dbReference>
<dbReference type="PRINTS" id="PR00080">
    <property type="entry name" value="SDRFAMILY"/>
</dbReference>
<protein>
    <submittedName>
        <fullName evidence="2">SDR family oxidoreductase</fullName>
    </submittedName>
</protein>
<name>A0ABN1B5M4_9BURK</name>
<comment type="caution">
    <text evidence="2">The sequence shown here is derived from an EMBL/GenBank/DDBJ whole genome shotgun (WGS) entry which is preliminary data.</text>
</comment>
<evidence type="ECO:0000313" key="2">
    <source>
        <dbReference type="EMBL" id="GAA0490512.1"/>
    </source>
</evidence>
<dbReference type="Pfam" id="PF13561">
    <property type="entry name" value="adh_short_C2"/>
    <property type="match status" value="1"/>
</dbReference>
<evidence type="ECO:0000256" key="1">
    <source>
        <dbReference type="ARBA" id="ARBA00006484"/>
    </source>
</evidence>
<dbReference type="InterPro" id="IPR002347">
    <property type="entry name" value="SDR_fam"/>
</dbReference>
<reference evidence="2 3" key="1">
    <citation type="journal article" date="2019" name="Int. J. Syst. Evol. Microbiol.">
        <title>The Global Catalogue of Microorganisms (GCM) 10K type strain sequencing project: providing services to taxonomists for standard genome sequencing and annotation.</title>
        <authorList>
            <consortium name="The Broad Institute Genomics Platform"/>
            <consortium name="The Broad Institute Genome Sequencing Center for Infectious Disease"/>
            <person name="Wu L."/>
            <person name="Ma J."/>
        </authorList>
    </citation>
    <scope>NUCLEOTIDE SEQUENCE [LARGE SCALE GENOMIC DNA]</scope>
    <source>
        <strain evidence="2 3">JCM 14330</strain>
    </source>
</reference>
<proteinExistence type="inferred from homology"/>
<evidence type="ECO:0000313" key="3">
    <source>
        <dbReference type="Proteomes" id="UP001501706"/>
    </source>
</evidence>
<dbReference type="SUPFAM" id="SSF51735">
    <property type="entry name" value="NAD(P)-binding Rossmann-fold domains"/>
    <property type="match status" value="1"/>
</dbReference>
<accession>A0ABN1B5M4</accession>
<dbReference type="Gene3D" id="3.40.50.720">
    <property type="entry name" value="NAD(P)-binding Rossmann-like Domain"/>
    <property type="match status" value="1"/>
</dbReference>
<dbReference type="EMBL" id="BAAAEN010000001">
    <property type="protein sequence ID" value="GAA0490512.1"/>
    <property type="molecule type" value="Genomic_DNA"/>
</dbReference>
<organism evidence="2 3">
    <name type="scientific">Pigmentiphaga daeguensis</name>
    <dbReference type="NCBI Taxonomy" id="414049"/>
    <lineage>
        <taxon>Bacteria</taxon>
        <taxon>Pseudomonadati</taxon>
        <taxon>Pseudomonadota</taxon>
        <taxon>Betaproteobacteria</taxon>
        <taxon>Burkholderiales</taxon>
        <taxon>Alcaligenaceae</taxon>
        <taxon>Pigmentiphaga</taxon>
    </lineage>
</organism>
<dbReference type="RefSeq" id="WP_343927026.1">
    <property type="nucleotide sequence ID" value="NZ_BAAAEN010000001.1"/>
</dbReference>
<dbReference type="PANTHER" id="PTHR42760">
    <property type="entry name" value="SHORT-CHAIN DEHYDROGENASES/REDUCTASES FAMILY MEMBER"/>
    <property type="match status" value="1"/>
</dbReference>
<sequence length="244" mass="25632">MRLKDKIAIVTGASNGIGEAEARLFASEGATVILTDIDDRRGPMIADQIQIDNGHAQFYKADASSASDWKNLLEYTLRQFGRLDILVNNAGISSSAYELDDLQAWDALLDINARSAYLGTQLASAIMQGAGKGSIVNTSSIFGIAGGNTGHPGYHASKAAVRNLTKAMAVRLAPHGVRVNSVHPGYMTPMVSAKASGTDRASKSPMGRLGLPIEVAYGVLFLASDEASYVTGAELAIDGGFLSQ</sequence>
<comment type="similarity">
    <text evidence="1">Belongs to the short-chain dehydrogenases/reductases (SDR) family.</text>
</comment>
<keyword evidence="3" id="KW-1185">Reference proteome</keyword>
<gene>
    <name evidence="2" type="ORF">GCM10009097_02550</name>
</gene>
<dbReference type="Proteomes" id="UP001501706">
    <property type="component" value="Unassembled WGS sequence"/>
</dbReference>